<comment type="caution">
    <text evidence="2">The sequence shown here is derived from an EMBL/GenBank/DDBJ whole genome shotgun (WGS) entry which is preliminary data.</text>
</comment>
<dbReference type="AlphaFoldDB" id="A0A7W7HFS8"/>
<reference evidence="1 4" key="2">
    <citation type="submission" date="2021-01" db="EMBL/GenBank/DDBJ databases">
        <title>Whole genome shotgun sequence of Actinoplanes lobatus NBRC 12513.</title>
        <authorList>
            <person name="Komaki H."/>
            <person name="Tamura T."/>
        </authorList>
    </citation>
    <scope>NUCLEOTIDE SEQUENCE [LARGE SCALE GENOMIC DNA]</scope>
    <source>
        <strain evidence="1 4">NBRC 12513</strain>
    </source>
</reference>
<evidence type="ECO:0000313" key="1">
    <source>
        <dbReference type="EMBL" id="GIE38488.1"/>
    </source>
</evidence>
<reference evidence="2 3" key="1">
    <citation type="submission" date="2020-08" db="EMBL/GenBank/DDBJ databases">
        <title>Sequencing the genomes of 1000 actinobacteria strains.</title>
        <authorList>
            <person name="Klenk H.-P."/>
        </authorList>
    </citation>
    <scope>NUCLEOTIDE SEQUENCE [LARGE SCALE GENOMIC DNA]</scope>
    <source>
        <strain evidence="2 3">DSM 43150</strain>
    </source>
</reference>
<evidence type="ECO:0000313" key="2">
    <source>
        <dbReference type="EMBL" id="MBB4749750.1"/>
    </source>
</evidence>
<keyword evidence="4" id="KW-1185">Reference proteome</keyword>
<proteinExistence type="predicted"/>
<organism evidence="2 3">
    <name type="scientific">Actinoplanes lobatus</name>
    <dbReference type="NCBI Taxonomy" id="113568"/>
    <lineage>
        <taxon>Bacteria</taxon>
        <taxon>Bacillati</taxon>
        <taxon>Actinomycetota</taxon>
        <taxon>Actinomycetes</taxon>
        <taxon>Micromonosporales</taxon>
        <taxon>Micromonosporaceae</taxon>
        <taxon>Actinoplanes</taxon>
    </lineage>
</organism>
<evidence type="ECO:0000313" key="4">
    <source>
        <dbReference type="Proteomes" id="UP000631312"/>
    </source>
</evidence>
<gene>
    <name evidence="1" type="ORF">Alo02nite_13860</name>
    <name evidence="2" type="ORF">BJ964_003911</name>
</gene>
<evidence type="ECO:0000313" key="3">
    <source>
        <dbReference type="Proteomes" id="UP000590511"/>
    </source>
</evidence>
<sequence length="122" mass="12815">MGDLPGPGEVRAALEDLDSDSQFWFAAARTVGDAARSAESLGLSGFEFGIVGVELGVLATYKELRAFVATSLNDGYLEMEELSLALRNARDQIDETDREAATGLGAVLGEAIGPITNDPPGR</sequence>
<dbReference type="RefSeq" id="WP_188122019.1">
    <property type="nucleotide sequence ID" value="NZ_BOMP01000020.1"/>
</dbReference>
<dbReference type="EMBL" id="JACHNC010000001">
    <property type="protein sequence ID" value="MBB4749750.1"/>
    <property type="molecule type" value="Genomic_DNA"/>
</dbReference>
<protein>
    <submittedName>
        <fullName evidence="2">Uncharacterized protein</fullName>
    </submittedName>
</protein>
<accession>A0A7W7HFS8</accession>
<name>A0A7W7HFS8_9ACTN</name>
<dbReference type="Proteomes" id="UP000590511">
    <property type="component" value="Unassembled WGS sequence"/>
</dbReference>
<dbReference type="Proteomes" id="UP000631312">
    <property type="component" value="Unassembled WGS sequence"/>
</dbReference>
<dbReference type="EMBL" id="BOMP01000020">
    <property type="protein sequence ID" value="GIE38488.1"/>
    <property type="molecule type" value="Genomic_DNA"/>
</dbReference>